<keyword evidence="4" id="KW-1185">Reference proteome</keyword>
<evidence type="ECO:0000313" key="3">
    <source>
        <dbReference type="EMBL" id="GGO65993.1"/>
    </source>
</evidence>
<dbReference type="Gene3D" id="3.30.70.1070">
    <property type="entry name" value="Sporulation related repeat"/>
    <property type="match status" value="1"/>
</dbReference>
<feature type="transmembrane region" description="Helical" evidence="1">
    <location>
        <begin position="24"/>
        <end position="42"/>
    </location>
</feature>
<keyword evidence="1" id="KW-0472">Membrane</keyword>
<dbReference type="Pfam" id="PF05036">
    <property type="entry name" value="SPOR"/>
    <property type="match status" value="1"/>
</dbReference>
<dbReference type="InterPro" id="IPR007730">
    <property type="entry name" value="SPOR-like_dom"/>
</dbReference>
<sequence length="177" mass="20398">MAHKDYVSRGRANKAPPPKPPLPWLRIVITLALFAGFGYFLWNINGSAKQEKAAHPVQIKEQEPKEALPKPPEEEWEFIEVLPNQTVEVEVPVEEDDGIRWLVQCGSFRQQQQAEEMRAKIAFAGLESQVRPSDGAKGRWYRVLLGPFDRKREAEKSRHAIRRTGITTCQIWQWNLD</sequence>
<dbReference type="InterPro" id="IPR036680">
    <property type="entry name" value="SPOR-like_sf"/>
</dbReference>
<evidence type="ECO:0000256" key="1">
    <source>
        <dbReference type="SAM" id="Phobius"/>
    </source>
</evidence>
<dbReference type="PANTHER" id="PTHR38687">
    <property type="entry name" value="CELL DIVISION PROTEIN DEDD-RELATED"/>
    <property type="match status" value="1"/>
</dbReference>
<dbReference type="SUPFAM" id="SSF110997">
    <property type="entry name" value="Sporulation related repeat"/>
    <property type="match status" value="1"/>
</dbReference>
<gene>
    <name evidence="3" type="ORF">GCM10010982_09150</name>
</gene>
<dbReference type="EMBL" id="BMLS01000001">
    <property type="protein sequence ID" value="GGO65993.1"/>
    <property type="molecule type" value="Genomic_DNA"/>
</dbReference>
<evidence type="ECO:0000259" key="2">
    <source>
        <dbReference type="PROSITE" id="PS51724"/>
    </source>
</evidence>
<proteinExistence type="predicted"/>
<protein>
    <submittedName>
        <fullName evidence="3">Cell division protein FtsN</fullName>
    </submittedName>
</protein>
<dbReference type="AlphaFoldDB" id="A0A918DIE2"/>
<comment type="caution">
    <text evidence="3">The sequence shown here is derived from an EMBL/GenBank/DDBJ whole genome shotgun (WGS) entry which is preliminary data.</text>
</comment>
<accession>A0A918DIE2</accession>
<reference evidence="3" key="2">
    <citation type="submission" date="2020-09" db="EMBL/GenBank/DDBJ databases">
        <authorList>
            <person name="Sun Q."/>
            <person name="Zhou Y."/>
        </authorList>
    </citation>
    <scope>NUCLEOTIDE SEQUENCE</scope>
    <source>
        <strain evidence="3">CGMCC 1.7086</strain>
    </source>
</reference>
<dbReference type="Proteomes" id="UP000606935">
    <property type="component" value="Unassembled WGS sequence"/>
</dbReference>
<keyword evidence="1" id="KW-1133">Transmembrane helix</keyword>
<dbReference type="GO" id="GO:0051301">
    <property type="term" value="P:cell division"/>
    <property type="evidence" value="ECO:0007669"/>
    <property type="project" value="UniProtKB-KW"/>
</dbReference>
<keyword evidence="3" id="KW-0131">Cell cycle</keyword>
<dbReference type="InterPro" id="IPR052521">
    <property type="entry name" value="Cell_div_SPOR-domain"/>
</dbReference>
<dbReference type="PROSITE" id="PS51724">
    <property type="entry name" value="SPOR"/>
    <property type="match status" value="1"/>
</dbReference>
<reference evidence="3" key="1">
    <citation type="journal article" date="2014" name="Int. J. Syst. Evol. Microbiol.">
        <title>Complete genome sequence of Corynebacterium casei LMG S-19264T (=DSM 44701T), isolated from a smear-ripened cheese.</title>
        <authorList>
            <consortium name="US DOE Joint Genome Institute (JGI-PGF)"/>
            <person name="Walter F."/>
            <person name="Albersmeier A."/>
            <person name="Kalinowski J."/>
            <person name="Ruckert C."/>
        </authorList>
    </citation>
    <scope>NUCLEOTIDE SEQUENCE</scope>
    <source>
        <strain evidence="3">CGMCC 1.7086</strain>
    </source>
</reference>
<organism evidence="3 4">
    <name type="scientific">Bowmanella pacifica</name>
    <dbReference type="NCBI Taxonomy" id="502051"/>
    <lineage>
        <taxon>Bacteria</taxon>
        <taxon>Pseudomonadati</taxon>
        <taxon>Pseudomonadota</taxon>
        <taxon>Gammaproteobacteria</taxon>
        <taxon>Alteromonadales</taxon>
        <taxon>Alteromonadaceae</taxon>
        <taxon>Bowmanella</taxon>
    </lineage>
</organism>
<dbReference type="GO" id="GO:0042834">
    <property type="term" value="F:peptidoglycan binding"/>
    <property type="evidence" value="ECO:0007669"/>
    <property type="project" value="InterPro"/>
</dbReference>
<feature type="domain" description="SPOR" evidence="2">
    <location>
        <begin position="95"/>
        <end position="174"/>
    </location>
</feature>
<dbReference type="PANTHER" id="PTHR38687:SF2">
    <property type="entry name" value="CELL DIVISION PROTEIN FTSN"/>
    <property type="match status" value="1"/>
</dbReference>
<keyword evidence="1" id="KW-0812">Transmembrane</keyword>
<evidence type="ECO:0000313" key="4">
    <source>
        <dbReference type="Proteomes" id="UP000606935"/>
    </source>
</evidence>
<dbReference type="RefSeq" id="WP_188690913.1">
    <property type="nucleotide sequence ID" value="NZ_BMLS01000001.1"/>
</dbReference>
<name>A0A918DIE2_9ALTE</name>
<keyword evidence="3" id="KW-0132">Cell division</keyword>